<dbReference type="Proteomes" id="UP000824988">
    <property type="component" value="Chromosome"/>
</dbReference>
<dbReference type="KEGG" id="moz:MoryE10_32020"/>
<feature type="region of interest" description="Disordered" evidence="1">
    <location>
        <begin position="23"/>
        <end position="47"/>
    </location>
</feature>
<dbReference type="PANTHER" id="PTHR35562">
    <property type="entry name" value="DNA ENDONUCLEASE SMRA-RELATED"/>
    <property type="match status" value="1"/>
</dbReference>
<organism evidence="3 4">
    <name type="scientific">Methylogaea oryzae</name>
    <dbReference type="NCBI Taxonomy" id="1295382"/>
    <lineage>
        <taxon>Bacteria</taxon>
        <taxon>Pseudomonadati</taxon>
        <taxon>Pseudomonadota</taxon>
        <taxon>Gammaproteobacteria</taxon>
        <taxon>Methylococcales</taxon>
        <taxon>Methylococcaceae</taxon>
        <taxon>Methylogaea</taxon>
    </lineage>
</organism>
<accession>A0A8D5AJN5</accession>
<dbReference type="SMART" id="SM00463">
    <property type="entry name" value="SMR"/>
    <property type="match status" value="1"/>
</dbReference>
<gene>
    <name evidence="3" type="ORF">MoryE10_32020</name>
</gene>
<sequence>MNPACISEEDHNLFQRAMSGVRPIRGSGNGAARPLGNGEAPPPPLLRRRNEDEENFLAQGHAELINAQATLSFRRNGVQHGVFRHLKQGGYEIEAVLDLRPLRTEQARRELYRFIRDCLRQDVRLALVKHGRGGRLGDKPAVIKSQVARWLPQFPEVIAFHSARRWHGGVSAVYVMLQKSENRRELTRLRLGLISGKPVA</sequence>
<evidence type="ECO:0000313" key="4">
    <source>
        <dbReference type="Proteomes" id="UP000824988"/>
    </source>
</evidence>
<proteinExistence type="predicted"/>
<dbReference type="PANTHER" id="PTHR35562:SF2">
    <property type="entry name" value="DNA ENDONUCLEASE SMRA-RELATED"/>
    <property type="match status" value="1"/>
</dbReference>
<dbReference type="GO" id="GO:0004520">
    <property type="term" value="F:DNA endonuclease activity"/>
    <property type="evidence" value="ECO:0007669"/>
    <property type="project" value="TreeGrafter"/>
</dbReference>
<dbReference type="Pfam" id="PF01713">
    <property type="entry name" value="Smr"/>
    <property type="match status" value="1"/>
</dbReference>
<keyword evidence="4" id="KW-1185">Reference proteome</keyword>
<feature type="domain" description="Smr" evidence="2">
    <location>
        <begin position="97"/>
        <end position="178"/>
    </location>
</feature>
<evidence type="ECO:0000313" key="3">
    <source>
        <dbReference type="EMBL" id="BBL72596.1"/>
    </source>
</evidence>
<reference evidence="3" key="1">
    <citation type="submission" date="2019-06" db="EMBL/GenBank/DDBJ databases">
        <title>Complete genome sequence of Methylogaea oryzae strain JCM16910.</title>
        <authorList>
            <person name="Asakawa S."/>
        </authorList>
    </citation>
    <scope>NUCLEOTIDE SEQUENCE</scope>
    <source>
        <strain evidence="3">E10</strain>
    </source>
</reference>
<evidence type="ECO:0000259" key="2">
    <source>
        <dbReference type="PROSITE" id="PS50828"/>
    </source>
</evidence>
<evidence type="ECO:0000256" key="1">
    <source>
        <dbReference type="SAM" id="MobiDB-lite"/>
    </source>
</evidence>
<dbReference type="InterPro" id="IPR002625">
    <property type="entry name" value="Smr_dom"/>
</dbReference>
<dbReference type="PROSITE" id="PS50828">
    <property type="entry name" value="SMR"/>
    <property type="match status" value="1"/>
</dbReference>
<dbReference type="EMBL" id="AP019782">
    <property type="protein sequence ID" value="BBL72596.1"/>
    <property type="molecule type" value="Genomic_DNA"/>
</dbReference>
<dbReference type="NCBIfam" id="NF033154">
    <property type="entry name" value="endonuc_SmrA"/>
    <property type="match status" value="1"/>
</dbReference>
<name>A0A8D5AJN5_9GAMM</name>
<protein>
    <submittedName>
        <fullName evidence="3">DNA mismatch repair protein MutS</fullName>
    </submittedName>
</protein>
<dbReference type="InterPro" id="IPR047688">
    <property type="entry name" value="Endonuc_SmrA"/>
</dbReference>
<dbReference type="RefSeq" id="WP_246598900.1">
    <property type="nucleotide sequence ID" value="NZ_AP019782.1"/>
</dbReference>
<dbReference type="AlphaFoldDB" id="A0A8D5AJN5"/>